<gene>
    <name evidence="4" type="ORF">NFRAN_3133</name>
</gene>
<dbReference type="KEGG" id="nfn:NFRAN_3133"/>
<evidence type="ECO:0000256" key="1">
    <source>
        <dbReference type="ARBA" id="ARBA00022737"/>
    </source>
</evidence>
<dbReference type="Proteomes" id="UP000294299">
    <property type="component" value="Chromosome NFRAN"/>
</dbReference>
<evidence type="ECO:0000256" key="2">
    <source>
        <dbReference type="ARBA" id="ARBA00022803"/>
    </source>
</evidence>
<evidence type="ECO:0000256" key="3">
    <source>
        <dbReference type="PROSITE-ProRule" id="PRU00339"/>
    </source>
</evidence>
<dbReference type="PROSITE" id="PS50005">
    <property type="entry name" value="TPR"/>
    <property type="match status" value="2"/>
</dbReference>
<dbReference type="NCBIfam" id="NF047558">
    <property type="entry name" value="TPR_END_plus"/>
    <property type="match status" value="1"/>
</dbReference>
<dbReference type="EMBL" id="LR216287">
    <property type="protein sequence ID" value="VFJ15451.1"/>
    <property type="molecule type" value="Genomic_DNA"/>
</dbReference>
<name>A0A484IE74_9ARCH</name>
<dbReference type="SMART" id="SM00028">
    <property type="entry name" value="TPR"/>
    <property type="match status" value="4"/>
</dbReference>
<dbReference type="Pfam" id="PF13181">
    <property type="entry name" value="TPR_8"/>
    <property type="match status" value="1"/>
</dbReference>
<proteinExistence type="predicted"/>
<dbReference type="Gene3D" id="1.25.40.10">
    <property type="entry name" value="Tetratricopeptide repeat domain"/>
    <property type="match status" value="1"/>
</dbReference>
<feature type="repeat" description="TPR" evidence="3">
    <location>
        <begin position="102"/>
        <end position="135"/>
    </location>
</feature>
<keyword evidence="5" id="KW-1185">Reference proteome</keyword>
<dbReference type="InterPro" id="IPR019734">
    <property type="entry name" value="TPR_rpt"/>
</dbReference>
<dbReference type="InterPro" id="IPR051685">
    <property type="entry name" value="Ycf3/AcsC/BcsC/TPR_MFPF"/>
</dbReference>
<keyword evidence="4" id="KW-0449">Lipoprotein</keyword>
<reference evidence="4 5" key="1">
    <citation type="submission" date="2019-02" db="EMBL/GenBank/DDBJ databases">
        <authorList>
            <person name="Lehtovirta-Morley E L."/>
        </authorList>
    </citation>
    <scope>NUCLEOTIDE SEQUENCE [LARGE SCALE GENOMIC DNA]</scope>
    <source>
        <strain evidence="4">NFRAN1</strain>
    </source>
</reference>
<feature type="repeat" description="TPR" evidence="3">
    <location>
        <begin position="68"/>
        <end position="101"/>
    </location>
</feature>
<keyword evidence="2 3" id="KW-0802">TPR repeat</keyword>
<dbReference type="SUPFAM" id="SSF48452">
    <property type="entry name" value="TPR-like"/>
    <property type="match status" value="1"/>
</dbReference>
<dbReference type="PROSITE" id="PS50293">
    <property type="entry name" value="TPR_REGION"/>
    <property type="match status" value="1"/>
</dbReference>
<dbReference type="PANTHER" id="PTHR44943:SF8">
    <property type="entry name" value="TPR REPEAT-CONTAINING PROTEIN MJ0263"/>
    <property type="match status" value="1"/>
</dbReference>
<accession>A0A484IE74</accession>
<evidence type="ECO:0000313" key="4">
    <source>
        <dbReference type="EMBL" id="VFJ15451.1"/>
    </source>
</evidence>
<sequence length="372" mass="43161">MEKIFGKKLLSDRNNSKSSLSPSGYRITEDDIKKVNLYNKGVNKMSEEKFEDAIRCFDLSLRIDPYFVDSLIKKGYSHFHLNQYNQAISLFDQVLEIDVNNAGVWNLKGLVYYKLKEYEKAIECCQKALDINPNDAMVWYNYACYLTLNKQISEGMDALKKSIELDISNAKKAVKDRDFLSARMEEDYKRIIEVVILESIRQGNDHLGKILWITGLDRIEIQDATTRLANKGLLIKHTKKTFTGKDEQYELTQELISKIGVEKRKTGSSPSKHFEGKKEVFISSQQLKDISKILYEASEASDRGDIKKLMQNIDQLLNPILHGTLILDNFFEEHRELRLYGSRLREKGQEYLNSNKEEISRFLLEMDKKIRG</sequence>
<dbReference type="InterPro" id="IPR011990">
    <property type="entry name" value="TPR-like_helical_dom_sf"/>
</dbReference>
<dbReference type="AlphaFoldDB" id="A0A484IE74"/>
<dbReference type="Pfam" id="PF00515">
    <property type="entry name" value="TPR_1"/>
    <property type="match status" value="1"/>
</dbReference>
<keyword evidence="1" id="KW-0677">Repeat</keyword>
<dbReference type="PANTHER" id="PTHR44943">
    <property type="entry name" value="CELLULOSE SYNTHASE OPERON PROTEIN C"/>
    <property type="match status" value="1"/>
</dbReference>
<protein>
    <submittedName>
        <fullName evidence="4">Lipoprotein NlpI</fullName>
    </submittedName>
</protein>
<organism evidence="4 5">
    <name type="scientific">Candidatus Nitrosocosmicus franklandianus</name>
    <dbReference type="NCBI Taxonomy" id="1798806"/>
    <lineage>
        <taxon>Archaea</taxon>
        <taxon>Nitrososphaerota</taxon>
        <taxon>Nitrososphaeria</taxon>
        <taxon>Nitrososphaerales</taxon>
        <taxon>Nitrososphaeraceae</taxon>
        <taxon>Candidatus Nitrosocosmicus</taxon>
    </lineage>
</organism>
<evidence type="ECO:0000313" key="5">
    <source>
        <dbReference type="Proteomes" id="UP000294299"/>
    </source>
</evidence>